<organism evidence="1">
    <name type="scientific">hydrothermal vent metagenome</name>
    <dbReference type="NCBI Taxonomy" id="652676"/>
    <lineage>
        <taxon>unclassified sequences</taxon>
        <taxon>metagenomes</taxon>
        <taxon>ecological metagenomes</taxon>
    </lineage>
</organism>
<reference evidence="1" key="1">
    <citation type="submission" date="2015-10" db="EMBL/GenBank/DDBJ databases">
        <authorList>
            <person name="Gilbert D.G."/>
        </authorList>
    </citation>
    <scope>NUCLEOTIDE SEQUENCE</scope>
</reference>
<gene>
    <name evidence="1" type="ORF">MGWOODY_Smn1141</name>
</gene>
<dbReference type="AlphaFoldDB" id="A0A160TPF9"/>
<sequence>MRKTAPAVPAEEYDEPWYIQRAEQALELAQRAEHPAVVHAHYLMAEAYLERMGDPGEEPSSEAA</sequence>
<evidence type="ECO:0000313" key="1">
    <source>
        <dbReference type="EMBL" id="CUS46297.1"/>
    </source>
</evidence>
<accession>A0A160TPF9</accession>
<dbReference type="EMBL" id="CZQE01000354">
    <property type="protein sequence ID" value="CUS46297.1"/>
    <property type="molecule type" value="Genomic_DNA"/>
</dbReference>
<proteinExistence type="predicted"/>
<name>A0A160TPF9_9ZZZZ</name>
<protein>
    <submittedName>
        <fullName evidence="1">Uncharacterized protein</fullName>
    </submittedName>
</protein>